<dbReference type="InterPro" id="IPR021492">
    <property type="entry name" value="DUF3146"/>
</dbReference>
<dbReference type="Pfam" id="PF11344">
    <property type="entry name" value="DUF3146"/>
    <property type="match status" value="1"/>
</dbReference>
<dbReference type="EMBL" id="JBAFSM010000025">
    <property type="protein sequence ID" value="MEG3438260.1"/>
    <property type="molecule type" value="Genomic_DNA"/>
</dbReference>
<evidence type="ECO:0000313" key="2">
    <source>
        <dbReference type="Proteomes" id="UP001328733"/>
    </source>
</evidence>
<gene>
    <name evidence="1" type="ORF">V0288_14115</name>
</gene>
<comment type="caution">
    <text evidence="1">The sequence shown here is derived from an EMBL/GenBank/DDBJ whole genome shotgun (WGS) entry which is preliminary data.</text>
</comment>
<dbReference type="RefSeq" id="WP_332865740.1">
    <property type="nucleotide sequence ID" value="NZ_JBAFSM010000025.1"/>
</dbReference>
<accession>A0AAW9QMZ5</accession>
<name>A0AAW9QMZ5_9CHRO</name>
<organism evidence="1 2">
    <name type="scientific">Pannus brasiliensis CCIBt3594</name>
    <dbReference type="NCBI Taxonomy" id="1427578"/>
    <lineage>
        <taxon>Bacteria</taxon>
        <taxon>Bacillati</taxon>
        <taxon>Cyanobacteriota</taxon>
        <taxon>Cyanophyceae</taxon>
        <taxon>Oscillatoriophycideae</taxon>
        <taxon>Chroococcales</taxon>
        <taxon>Microcystaceae</taxon>
        <taxon>Pannus</taxon>
    </lineage>
</organism>
<dbReference type="AlphaFoldDB" id="A0AAW9QMZ5"/>
<sequence>MSGENRPESTAYVRIIKQSWQNGKLEGEVRTANYEWRFQWHFRQGKLTVQPSLGRALIFEPLNRFLERYDYQLEPGGDYQFTVRSKL</sequence>
<evidence type="ECO:0000313" key="1">
    <source>
        <dbReference type="EMBL" id="MEG3438260.1"/>
    </source>
</evidence>
<proteinExistence type="predicted"/>
<protein>
    <submittedName>
        <fullName evidence="1">DUF3146 family protein</fullName>
    </submittedName>
</protein>
<dbReference type="Proteomes" id="UP001328733">
    <property type="component" value="Unassembled WGS sequence"/>
</dbReference>
<keyword evidence="2" id="KW-1185">Reference proteome</keyword>
<reference evidence="1 2" key="1">
    <citation type="submission" date="2024-01" db="EMBL/GenBank/DDBJ databases">
        <title>Genomic insights into the taxonomy and metabolism of the cyanobacterium Pannus brasiliensis CCIBt3594.</title>
        <authorList>
            <person name="Machado M."/>
            <person name="Botero N.B."/>
            <person name="Andreote A.P.D."/>
            <person name="Feitosa A.M.T."/>
            <person name="Popin R."/>
            <person name="Sivonen K."/>
            <person name="Fiore M.F."/>
        </authorList>
    </citation>
    <scope>NUCLEOTIDE SEQUENCE [LARGE SCALE GENOMIC DNA]</scope>
    <source>
        <strain evidence="1 2">CCIBt3594</strain>
    </source>
</reference>